<comment type="caution">
    <text evidence="1">The sequence shown here is derived from an EMBL/GenBank/DDBJ whole genome shotgun (WGS) entry which is preliminary data.</text>
</comment>
<dbReference type="AlphaFoldDB" id="A0A1E3L004"/>
<accession>A0A1E3L004</accession>
<gene>
    <name evidence="1" type="ORF">PTI45_03448</name>
</gene>
<protein>
    <submittedName>
        <fullName evidence="1">Uncharacterized protein</fullName>
    </submittedName>
</protein>
<name>A0A1E3L004_9BACL</name>
<sequence>MKITLINQSDLTLIYLYFYSREQCIHLNTGGEADKVCKLLFNQENEWIGLSIESNYLIRDMFEPNPQASINYINGEWIIYFTEIFGMELREEEHSCITDLYNDSYTGIELILIEGTIPKRKFIEPLIYKNQQKEK</sequence>
<evidence type="ECO:0000313" key="2">
    <source>
        <dbReference type="Proteomes" id="UP000094578"/>
    </source>
</evidence>
<dbReference type="RefSeq" id="WP_069328836.1">
    <property type="nucleotide sequence ID" value="NZ_MDER01000066.1"/>
</dbReference>
<keyword evidence="2" id="KW-1185">Reference proteome</keyword>
<reference evidence="1 2" key="1">
    <citation type="submission" date="2016-08" db="EMBL/GenBank/DDBJ databases">
        <title>Genome sequencing of Paenibacillus sp. TI45-13ar, isolated from Korean traditional nuruk.</title>
        <authorList>
            <person name="Kim S.-J."/>
        </authorList>
    </citation>
    <scope>NUCLEOTIDE SEQUENCE [LARGE SCALE GENOMIC DNA]</scope>
    <source>
        <strain evidence="1 2">TI45-13ar</strain>
    </source>
</reference>
<organism evidence="1 2">
    <name type="scientific">Paenibacillus nuruki</name>
    <dbReference type="NCBI Taxonomy" id="1886670"/>
    <lineage>
        <taxon>Bacteria</taxon>
        <taxon>Bacillati</taxon>
        <taxon>Bacillota</taxon>
        <taxon>Bacilli</taxon>
        <taxon>Bacillales</taxon>
        <taxon>Paenibacillaceae</taxon>
        <taxon>Paenibacillus</taxon>
    </lineage>
</organism>
<proteinExistence type="predicted"/>
<dbReference type="Proteomes" id="UP000094578">
    <property type="component" value="Unassembled WGS sequence"/>
</dbReference>
<evidence type="ECO:0000313" key="1">
    <source>
        <dbReference type="EMBL" id="ODP27127.1"/>
    </source>
</evidence>
<dbReference type="EMBL" id="MDER01000066">
    <property type="protein sequence ID" value="ODP27127.1"/>
    <property type="molecule type" value="Genomic_DNA"/>
</dbReference>